<dbReference type="InterPro" id="IPR039065">
    <property type="entry name" value="AcoX-like"/>
</dbReference>
<dbReference type="InterPro" id="IPR017438">
    <property type="entry name" value="ATP-NAD_kinase_N"/>
</dbReference>
<dbReference type="GO" id="GO:0006741">
    <property type="term" value="P:NADP+ biosynthetic process"/>
    <property type="evidence" value="ECO:0007669"/>
    <property type="project" value="InterPro"/>
</dbReference>
<organism evidence="2 3">
    <name type="scientific">Candidatus Syntropharchaeum butanivorans</name>
    <dbReference type="NCBI Taxonomy" id="1839936"/>
    <lineage>
        <taxon>Archaea</taxon>
        <taxon>Methanobacteriati</taxon>
        <taxon>Methanobacteriota</taxon>
        <taxon>Stenosarchaea group</taxon>
        <taxon>Methanomicrobia</taxon>
        <taxon>Methanosarcinales</taxon>
        <taxon>ANME-2 cluster</taxon>
        <taxon>Candidatus Syntropharchaeum</taxon>
    </lineage>
</organism>
<dbReference type="STRING" id="1839936.SBU_000123"/>
<dbReference type="Gene3D" id="3.40.50.10330">
    <property type="entry name" value="Probable inorganic polyphosphate/atp-NAD kinase, domain 1"/>
    <property type="match status" value="1"/>
</dbReference>
<dbReference type="Pfam" id="PF01513">
    <property type="entry name" value="NAD_kinase"/>
    <property type="match status" value="1"/>
</dbReference>
<dbReference type="EMBL" id="DRIE01000125">
    <property type="protein sequence ID" value="HEC57757.1"/>
    <property type="molecule type" value="Genomic_DNA"/>
</dbReference>
<dbReference type="SUPFAM" id="SSF111331">
    <property type="entry name" value="NAD kinase/diacylglycerol kinase-like"/>
    <property type="match status" value="1"/>
</dbReference>
<evidence type="ECO:0000313" key="1">
    <source>
        <dbReference type="EMBL" id="HEC57757.1"/>
    </source>
</evidence>
<accession>A0A1F2P6A3</accession>
<reference evidence="1" key="2">
    <citation type="journal article" date="2020" name="mSystems">
        <title>Genome- and Community-Level Interaction Insights into Carbon Utilization and Element Cycling Functions of Hydrothermarchaeota in Hydrothermal Sediment.</title>
        <authorList>
            <person name="Zhou Z."/>
            <person name="Liu Y."/>
            <person name="Xu W."/>
            <person name="Pan J."/>
            <person name="Luo Z.H."/>
            <person name="Li M."/>
        </authorList>
    </citation>
    <scope>NUCLEOTIDE SEQUENCE [LARGE SCALE GENOMIC DNA]</scope>
    <source>
        <strain evidence="1">HyVt-386</strain>
    </source>
</reference>
<dbReference type="InterPro" id="IPR011386">
    <property type="entry name" value="Put_ATP-NAD_kin"/>
</dbReference>
<dbReference type="PIRSF" id="PIRSF016907">
    <property type="entry name" value="Kin_ATP-NAD"/>
    <property type="match status" value="1"/>
</dbReference>
<keyword evidence="3" id="KW-1185">Reference proteome</keyword>
<proteinExistence type="predicted"/>
<dbReference type="EMBL" id="LYOR01000001">
    <property type="protein sequence ID" value="OFV66830.1"/>
    <property type="molecule type" value="Genomic_DNA"/>
</dbReference>
<name>A0A1F2P6A3_9EURY</name>
<protein>
    <submittedName>
        <fullName evidence="2">ATP-NAD kinase</fullName>
        <ecNumber evidence="2">2.7.1.23</ecNumber>
    </submittedName>
</protein>
<dbReference type="PATRIC" id="fig|1839936.3.peg.123"/>
<dbReference type="EC" id="2.7.1.23" evidence="2"/>
<evidence type="ECO:0000313" key="3">
    <source>
        <dbReference type="Proteomes" id="UP000185779"/>
    </source>
</evidence>
<keyword evidence="2" id="KW-0418">Kinase</keyword>
<dbReference type="PANTHER" id="PTHR40697">
    <property type="entry name" value="ACETOIN CATABOLISM PROTEIN X"/>
    <property type="match status" value="1"/>
</dbReference>
<keyword evidence="2" id="KW-0808">Transferase</keyword>
<sequence length="374" mass="40625">MEKQIGFLINPIAGMGGSVGLKGTDGVLDLAVKLGARPVAPKRAEMALESLRARNGLTFITASGEMGEDTLKRVGISSYRVVYDPVTQTTSSSDTINLCRRFLEVGVDLILFCGGDGTARDIYSVVGEKIPILGIPAGVKMYSGVFAIDPESAAQTLQMFIEDEATPGESEILDIDEDRYREGVLDIKLFGYANTPRSPGLIQMGKMILGGGEEDRSKLEIARFLSEVMWDDSIYILGPGTTTRAIAEMLGLDKTLLGVDVIRNREIIGKDLSESEILDIIEGEEKVTIIVSPLGRQGAIFGRGNQQISARVIRKVGVENIIIVATPGKLQDLPFLFVDTGDRELDLELSGYRSVVCGYRIAQRKMVMCGARKR</sequence>
<dbReference type="PANTHER" id="PTHR40697:SF2">
    <property type="entry name" value="ATP-NAD KINASE-RELATED"/>
    <property type="match status" value="1"/>
</dbReference>
<reference evidence="2 3" key="1">
    <citation type="submission" date="2016-05" db="EMBL/GenBank/DDBJ databases">
        <title>Microbial consortia oxidize butane by reversing methanogenesis.</title>
        <authorList>
            <person name="Laso-Perez R."/>
            <person name="Richter M."/>
            <person name="Wegener G."/>
            <person name="Musat F."/>
        </authorList>
    </citation>
    <scope>NUCLEOTIDE SEQUENCE [LARGE SCALE GENOMIC DNA]</scope>
    <source>
        <strain evidence="2">BOX1</strain>
    </source>
</reference>
<dbReference type="Pfam" id="PF20143">
    <property type="entry name" value="NAD_kinase_C"/>
    <property type="match status" value="1"/>
</dbReference>
<comment type="caution">
    <text evidence="2">The sequence shown here is derived from an EMBL/GenBank/DDBJ whole genome shotgun (WGS) entry which is preliminary data.</text>
</comment>
<evidence type="ECO:0000313" key="2">
    <source>
        <dbReference type="EMBL" id="OFV66830.1"/>
    </source>
</evidence>
<dbReference type="Proteomes" id="UP000185779">
    <property type="component" value="Unassembled WGS sequence"/>
</dbReference>
<gene>
    <name evidence="1" type="ORF">ENI32_07815</name>
    <name evidence="2" type="ORF">SBU_000123</name>
</gene>
<dbReference type="AlphaFoldDB" id="A0A1F2P6A3"/>
<dbReference type="Proteomes" id="UP000885936">
    <property type="component" value="Unassembled WGS sequence"/>
</dbReference>
<dbReference type="InterPro" id="IPR002504">
    <property type="entry name" value="NADK"/>
</dbReference>
<dbReference type="InterPro" id="IPR016064">
    <property type="entry name" value="NAD/diacylglycerol_kinase_sf"/>
</dbReference>
<dbReference type="GO" id="GO:0003951">
    <property type="term" value="F:NAD+ kinase activity"/>
    <property type="evidence" value="ECO:0007669"/>
    <property type="project" value="UniProtKB-EC"/>
</dbReference>